<comment type="similarity">
    <text evidence="2">Belongs to the IPP transferase family.</text>
</comment>
<evidence type="ECO:0000313" key="10">
    <source>
        <dbReference type="EMBL" id="OEU22658.1"/>
    </source>
</evidence>
<organism evidence="10 11">
    <name type="scientific">Fragilariopsis cylindrus CCMP1102</name>
    <dbReference type="NCBI Taxonomy" id="635003"/>
    <lineage>
        <taxon>Eukaryota</taxon>
        <taxon>Sar</taxon>
        <taxon>Stramenopiles</taxon>
        <taxon>Ochrophyta</taxon>
        <taxon>Bacillariophyta</taxon>
        <taxon>Bacillariophyceae</taxon>
        <taxon>Bacillariophycidae</taxon>
        <taxon>Bacillariales</taxon>
        <taxon>Bacillariaceae</taxon>
        <taxon>Fragilariopsis</taxon>
    </lineage>
</organism>
<dbReference type="Pfam" id="PF01715">
    <property type="entry name" value="IPPT"/>
    <property type="match status" value="2"/>
</dbReference>
<dbReference type="InParanoid" id="A0A1E7FWY0"/>
<dbReference type="GO" id="GO:0005524">
    <property type="term" value="F:ATP binding"/>
    <property type="evidence" value="ECO:0007669"/>
    <property type="project" value="UniProtKB-KW"/>
</dbReference>
<evidence type="ECO:0000256" key="1">
    <source>
        <dbReference type="ARBA" id="ARBA00001946"/>
    </source>
</evidence>
<comment type="cofactor">
    <cofactor evidence="1">
        <name>Mg(2+)</name>
        <dbReference type="ChEBI" id="CHEBI:18420"/>
    </cofactor>
</comment>
<dbReference type="OrthoDB" id="775260at2759"/>
<gene>
    <name evidence="10" type="ORF">FRACYDRAFT_179481</name>
</gene>
<keyword evidence="6" id="KW-0547">Nucleotide-binding</keyword>
<evidence type="ECO:0000256" key="6">
    <source>
        <dbReference type="ARBA" id="ARBA00022741"/>
    </source>
</evidence>
<dbReference type="InterPro" id="IPR018022">
    <property type="entry name" value="IPT"/>
</dbReference>
<keyword evidence="11" id="KW-1185">Reference proteome</keyword>
<evidence type="ECO:0000256" key="2">
    <source>
        <dbReference type="ARBA" id="ARBA00005842"/>
    </source>
</evidence>
<dbReference type="InterPro" id="IPR039657">
    <property type="entry name" value="Dimethylallyltransferase"/>
</dbReference>
<dbReference type="HAMAP" id="MF_00185">
    <property type="entry name" value="IPP_trans"/>
    <property type="match status" value="1"/>
</dbReference>
<evidence type="ECO:0000313" key="11">
    <source>
        <dbReference type="Proteomes" id="UP000095751"/>
    </source>
</evidence>
<evidence type="ECO:0000256" key="9">
    <source>
        <dbReference type="ARBA" id="ARBA00049563"/>
    </source>
</evidence>
<dbReference type="GO" id="GO:0006400">
    <property type="term" value="P:tRNA modification"/>
    <property type="evidence" value="ECO:0007669"/>
    <property type="project" value="TreeGrafter"/>
</dbReference>
<dbReference type="KEGG" id="fcy:FRACYDRAFT_179481"/>
<dbReference type="SUPFAM" id="SSF52540">
    <property type="entry name" value="P-loop containing nucleoside triphosphate hydrolases"/>
    <property type="match status" value="1"/>
</dbReference>
<dbReference type="FunCoup" id="A0A1E7FWY0">
    <property type="interactions" value="360"/>
</dbReference>
<dbReference type="AlphaFoldDB" id="A0A1E7FWY0"/>
<keyword evidence="7" id="KW-0067">ATP-binding</keyword>
<dbReference type="InterPro" id="IPR027417">
    <property type="entry name" value="P-loop_NTPase"/>
</dbReference>
<sequence length="481" mass="54137">MADQSPPIVVIIAGPTAAGKSDVAKNICAQQKGMVVSADSVQAYRSVQIGANKPSTEERRETPHILIDVADHLDSYNAAEWREDAIACIRTLLGRHQEQQKQEDITTTPAANSPRRAEILASIQQACIEKGYCNGGEEGLQQKILPVVCGGTMMYLQWLVHGRPDAMRPTLAAVEVSYKTIRKFQDDKNDYEGAVKHVSSFGKIFADRSQKLSTGDWYRLRRTLEIALTVKEKQTANEEDGRSKSGVDKMVEQLYTGQRQGSLASLGYDVRCFFLCPDDRMSHTSVVDKRCEQMIIRGLLKETTELTLSGHLPEMAERAIGYRQSLDYLYGKNQDHETSTTTATEEDAFEFFLSEFKTSTRRYAKKQMAWFRKDTDFMFVPVSLNNTEKSDRVDAAANAIGRLCQLSREDYEKELFGADSTSGKTKRENEAQGKTMKFYKPERHILKLGTEEYASALAEGIECRQSVLINDKKRKIDQTVD</sequence>
<dbReference type="Gene3D" id="3.40.50.300">
    <property type="entry name" value="P-loop containing nucleotide triphosphate hydrolases"/>
    <property type="match status" value="1"/>
</dbReference>
<comment type="catalytic activity">
    <reaction evidence="9">
        <text>adenosine(37) in tRNA + dimethylallyl diphosphate = N(6)-dimethylallyladenosine(37) in tRNA + diphosphate</text>
        <dbReference type="Rhea" id="RHEA:26482"/>
        <dbReference type="Rhea" id="RHEA-COMP:10162"/>
        <dbReference type="Rhea" id="RHEA-COMP:10375"/>
        <dbReference type="ChEBI" id="CHEBI:33019"/>
        <dbReference type="ChEBI" id="CHEBI:57623"/>
        <dbReference type="ChEBI" id="CHEBI:74411"/>
        <dbReference type="ChEBI" id="CHEBI:74415"/>
        <dbReference type="EC" id="2.5.1.75"/>
    </reaction>
</comment>
<name>A0A1E7FWY0_9STRA</name>
<dbReference type="PANTHER" id="PTHR11088">
    <property type="entry name" value="TRNA DIMETHYLALLYLTRANSFERASE"/>
    <property type="match status" value="1"/>
</dbReference>
<accession>A0A1E7FWY0</accession>
<dbReference type="EC" id="2.5.1.75" evidence="3"/>
<dbReference type="GO" id="GO:0052381">
    <property type="term" value="F:tRNA dimethylallyltransferase activity"/>
    <property type="evidence" value="ECO:0007669"/>
    <property type="project" value="UniProtKB-EC"/>
</dbReference>
<proteinExistence type="inferred from homology"/>
<keyword evidence="4" id="KW-0808">Transferase</keyword>
<evidence type="ECO:0000256" key="7">
    <source>
        <dbReference type="ARBA" id="ARBA00022840"/>
    </source>
</evidence>
<dbReference type="EMBL" id="KV784353">
    <property type="protein sequence ID" value="OEU22658.1"/>
    <property type="molecule type" value="Genomic_DNA"/>
</dbReference>
<protein>
    <recommendedName>
        <fullName evidence="3">tRNA dimethylallyltransferase</fullName>
        <ecNumber evidence="3">2.5.1.75</ecNumber>
    </recommendedName>
</protein>
<evidence type="ECO:0000256" key="5">
    <source>
        <dbReference type="ARBA" id="ARBA00022694"/>
    </source>
</evidence>
<evidence type="ECO:0000256" key="8">
    <source>
        <dbReference type="ARBA" id="ARBA00022842"/>
    </source>
</evidence>
<dbReference type="PANTHER" id="PTHR11088:SF60">
    <property type="entry name" value="TRNA DIMETHYLALLYLTRANSFERASE"/>
    <property type="match status" value="1"/>
</dbReference>
<evidence type="ECO:0000256" key="3">
    <source>
        <dbReference type="ARBA" id="ARBA00012665"/>
    </source>
</evidence>
<keyword evidence="5" id="KW-0819">tRNA processing</keyword>
<evidence type="ECO:0000256" key="4">
    <source>
        <dbReference type="ARBA" id="ARBA00022679"/>
    </source>
</evidence>
<keyword evidence="8" id="KW-0460">Magnesium</keyword>
<dbReference type="Proteomes" id="UP000095751">
    <property type="component" value="Unassembled WGS sequence"/>
</dbReference>
<reference evidence="10 11" key="1">
    <citation type="submission" date="2016-09" db="EMBL/GenBank/DDBJ databases">
        <title>Extensive genetic diversity and differential bi-allelic expression allows diatom success in the polar Southern Ocean.</title>
        <authorList>
            <consortium name="DOE Joint Genome Institute"/>
            <person name="Mock T."/>
            <person name="Otillar R.P."/>
            <person name="Strauss J."/>
            <person name="Dupont C."/>
            <person name="Frickenhaus S."/>
            <person name="Maumus F."/>
            <person name="Mcmullan M."/>
            <person name="Sanges R."/>
            <person name="Schmutz J."/>
            <person name="Toseland A."/>
            <person name="Valas R."/>
            <person name="Veluchamy A."/>
            <person name="Ward B.J."/>
            <person name="Allen A."/>
            <person name="Barry K."/>
            <person name="Falciatore A."/>
            <person name="Ferrante M."/>
            <person name="Fortunato A.E."/>
            <person name="Gloeckner G."/>
            <person name="Gruber A."/>
            <person name="Hipkin R."/>
            <person name="Janech M."/>
            <person name="Kroth P."/>
            <person name="Leese F."/>
            <person name="Lindquist E."/>
            <person name="Lyon B.R."/>
            <person name="Martin J."/>
            <person name="Mayer C."/>
            <person name="Parker M."/>
            <person name="Quesneville H."/>
            <person name="Raymond J."/>
            <person name="Uhlig C."/>
            <person name="Valentin K.U."/>
            <person name="Worden A.Z."/>
            <person name="Armbrust E.V."/>
            <person name="Bowler C."/>
            <person name="Green B."/>
            <person name="Moulton V."/>
            <person name="Van Oosterhout C."/>
            <person name="Grigoriev I."/>
        </authorList>
    </citation>
    <scope>NUCLEOTIDE SEQUENCE [LARGE SCALE GENOMIC DNA]</scope>
    <source>
        <strain evidence="10 11">CCMP1102</strain>
    </source>
</reference>